<dbReference type="RefSeq" id="WP_060566621.1">
    <property type="nucleotide sequence ID" value="NZ_CP040006.1"/>
</dbReference>
<evidence type="ECO:0000313" key="1">
    <source>
        <dbReference type="EMBL" id="KSW10975.1"/>
    </source>
</evidence>
<dbReference type="EMBL" id="LLVT01000002">
    <property type="protein sequence ID" value="KSW10975.1"/>
    <property type="molecule type" value="Genomic_DNA"/>
</dbReference>
<dbReference type="OrthoDB" id="3267840at2"/>
<dbReference type="AlphaFoldDB" id="A0A0V8RS74"/>
<sequence>MNTDVTCQDVLDALYELIDCEECDRRSGLIDAGSVPGPDARARALMIKHVATCAHCTDALDAERHVRALMRGCYETEQASDALRARVVASITSVSVTWR</sequence>
<organism evidence="1 2">
    <name type="scientific">Schaalia odontolytica</name>
    <dbReference type="NCBI Taxonomy" id="1660"/>
    <lineage>
        <taxon>Bacteria</taxon>
        <taxon>Bacillati</taxon>
        <taxon>Actinomycetota</taxon>
        <taxon>Actinomycetes</taxon>
        <taxon>Actinomycetales</taxon>
        <taxon>Actinomycetaceae</taxon>
        <taxon>Schaalia</taxon>
    </lineage>
</organism>
<reference evidence="1 2" key="1">
    <citation type="submission" date="2015-10" db="EMBL/GenBank/DDBJ databases">
        <title>Draft Genome of Actinomyces odontolyticus subsp. actinosynbacter strain XH001.</title>
        <authorList>
            <person name="Mclean J.S."/>
            <person name="He X."/>
        </authorList>
    </citation>
    <scope>NUCLEOTIDE SEQUENCE [LARGE SCALE GENOMIC DNA]</scope>
    <source>
        <strain evidence="1 2">XH001</strain>
    </source>
</reference>
<protein>
    <submittedName>
        <fullName evidence="1">Anti-sigma factor</fullName>
    </submittedName>
</protein>
<accession>A0A0V8RS74</accession>
<evidence type="ECO:0000313" key="2">
    <source>
        <dbReference type="Proteomes" id="UP000054686"/>
    </source>
</evidence>
<name>A0A0V8RS74_9ACTO</name>
<dbReference type="Proteomes" id="UP000054686">
    <property type="component" value="Unassembled WGS sequence"/>
</dbReference>
<proteinExistence type="predicted"/>
<comment type="caution">
    <text evidence="1">The sequence shown here is derived from an EMBL/GenBank/DDBJ whole genome shotgun (WGS) entry which is preliminary data.</text>
</comment>
<gene>
    <name evidence="1" type="ORF">APY09_05750</name>
</gene>